<protein>
    <submittedName>
        <fullName evidence="1">Uncharacterized protein</fullName>
    </submittedName>
</protein>
<dbReference type="Proteomes" id="UP000030760">
    <property type="component" value="Unassembled WGS sequence"/>
</dbReference>
<dbReference type="GeneID" id="96268790"/>
<sequence>MASSFCAAAGQSGLDGGDLAEPALILRLLEVVDEVGVDLLEPWHLGLLLLAGAGGPSAGDERLVGLDRLGRVDR</sequence>
<dbReference type="RefSeq" id="WP_005477475.1">
    <property type="nucleotide sequence ID" value="NZ_KB911581.1"/>
</dbReference>
<name>M3FVY5_9ACTN</name>
<dbReference type="EMBL" id="KB405064">
    <property type="protein sequence ID" value="EMF56384.1"/>
    <property type="molecule type" value="Genomic_DNA"/>
</dbReference>
<accession>M3FVY5</accession>
<dbReference type="AlphaFoldDB" id="M3FVY5"/>
<proteinExistence type="predicted"/>
<reference evidence="2" key="1">
    <citation type="journal article" date="2013" name="Genome Announc.">
        <title>Draft Genome Sequence of Streptomyces bottropensis ATCC 25435, a Bottromycin-Producing Actinomycete.</title>
        <authorList>
            <person name="Zhang H."/>
            <person name="Zhou W."/>
            <person name="Zhuang Y."/>
            <person name="Liang X."/>
            <person name="Liu T."/>
        </authorList>
    </citation>
    <scope>NUCLEOTIDE SEQUENCE [LARGE SCALE GENOMIC DNA]</scope>
    <source>
        <strain evidence="2">ATCC 25435</strain>
    </source>
</reference>
<evidence type="ECO:0000313" key="1">
    <source>
        <dbReference type="EMBL" id="EMF56384.1"/>
    </source>
</evidence>
<evidence type="ECO:0000313" key="2">
    <source>
        <dbReference type="Proteomes" id="UP000030760"/>
    </source>
</evidence>
<gene>
    <name evidence="1" type="ORF">SBD_2294</name>
</gene>
<organism evidence="1 2">
    <name type="scientific">Streptomyces bottropensis ATCC 25435</name>
    <dbReference type="NCBI Taxonomy" id="1054862"/>
    <lineage>
        <taxon>Bacteria</taxon>
        <taxon>Bacillati</taxon>
        <taxon>Actinomycetota</taxon>
        <taxon>Actinomycetes</taxon>
        <taxon>Kitasatosporales</taxon>
        <taxon>Streptomycetaceae</taxon>
        <taxon>Streptomyces</taxon>
    </lineage>
</organism>